<evidence type="ECO:0000313" key="3">
    <source>
        <dbReference type="Proteomes" id="UP001064971"/>
    </source>
</evidence>
<gene>
    <name evidence="2" type="ORF">DAETH_09130</name>
</gene>
<dbReference type="EMBL" id="AP026560">
    <property type="protein sequence ID" value="BDP40944.1"/>
    <property type="molecule type" value="Genomic_DNA"/>
</dbReference>
<keyword evidence="1" id="KW-0732">Signal</keyword>
<organism evidence="2 3">
    <name type="scientific">Deinococcus aetherius</name>
    <dbReference type="NCBI Taxonomy" id="200252"/>
    <lineage>
        <taxon>Bacteria</taxon>
        <taxon>Thermotogati</taxon>
        <taxon>Deinococcota</taxon>
        <taxon>Deinococci</taxon>
        <taxon>Deinococcales</taxon>
        <taxon>Deinococcaceae</taxon>
        <taxon>Deinococcus</taxon>
    </lineage>
</organism>
<evidence type="ECO:0008006" key="4">
    <source>
        <dbReference type="Google" id="ProtNLM"/>
    </source>
</evidence>
<evidence type="ECO:0000256" key="1">
    <source>
        <dbReference type="SAM" id="SignalP"/>
    </source>
</evidence>
<proteinExistence type="predicted"/>
<feature type="signal peptide" evidence="1">
    <location>
        <begin position="1"/>
        <end position="32"/>
    </location>
</feature>
<keyword evidence="3" id="KW-1185">Reference proteome</keyword>
<feature type="chain" id="PRO_5047002626" description="Outer membrane lipoprotein-sorting protein" evidence="1">
    <location>
        <begin position="33"/>
        <end position="256"/>
    </location>
</feature>
<dbReference type="Proteomes" id="UP001064971">
    <property type="component" value="Chromosome"/>
</dbReference>
<accession>A0ABN6RE70</accession>
<evidence type="ECO:0000313" key="2">
    <source>
        <dbReference type="EMBL" id="BDP40944.1"/>
    </source>
</evidence>
<protein>
    <recommendedName>
        <fullName evidence="4">Outer membrane lipoprotein-sorting protein</fullName>
    </recommendedName>
</protein>
<name>A0ABN6RE70_9DEIO</name>
<reference evidence="2" key="1">
    <citation type="submission" date="2022-07" db="EMBL/GenBank/DDBJ databases">
        <title>Complete Genome Sequence of the Radioresistant Bacterium Deinococcus aetherius ST0316, Isolated from the Air Dust collected in Lower Stratosphere above Japan.</title>
        <authorList>
            <person name="Satoh K."/>
            <person name="Hagiwara K."/>
            <person name="Katsumata K."/>
            <person name="Kubo A."/>
            <person name="Yokobori S."/>
            <person name="Yamagishi A."/>
            <person name="Oono Y."/>
            <person name="Narumi I."/>
        </authorList>
    </citation>
    <scope>NUCLEOTIDE SEQUENCE</scope>
    <source>
        <strain evidence="2">ST0316</strain>
    </source>
</reference>
<sequence length="256" mass="27353">MQDSAPYPLPVPFRKTLLPLLLMGVLSAPTLAKGTPPAPPTAMATVLASVTTATPVQLVTVGFSKETTATLARLQAAMKEHPVETLDLTLNTPEGQPFPYREWFGISREAYAQVRAAKPDLFPSGTSTLTVHKRGTGGSLLVLQGGDGLEALNGLQVNLKANTIRTPWGTTEIGKPVSVNDKDGMSPRTGTTWEIDQGDLTTGNITGVTFTLMRLARDGRILVNYKVGIMRDYEVTQKTDLTFLLPPGNGPLKDAG</sequence>